<keyword evidence="2" id="KW-1185">Reference proteome</keyword>
<dbReference type="AlphaFoldDB" id="A0AAV3PLE9"/>
<dbReference type="Proteomes" id="UP001454036">
    <property type="component" value="Unassembled WGS sequence"/>
</dbReference>
<dbReference type="EMBL" id="BAABME010032879">
    <property type="protein sequence ID" value="GAA0151023.1"/>
    <property type="molecule type" value="Genomic_DNA"/>
</dbReference>
<protein>
    <submittedName>
        <fullName evidence="1">Uncharacterized protein</fullName>
    </submittedName>
</protein>
<organism evidence="1 2">
    <name type="scientific">Lithospermum erythrorhizon</name>
    <name type="common">Purple gromwell</name>
    <name type="synonym">Lithospermum officinale var. erythrorhizon</name>
    <dbReference type="NCBI Taxonomy" id="34254"/>
    <lineage>
        <taxon>Eukaryota</taxon>
        <taxon>Viridiplantae</taxon>
        <taxon>Streptophyta</taxon>
        <taxon>Embryophyta</taxon>
        <taxon>Tracheophyta</taxon>
        <taxon>Spermatophyta</taxon>
        <taxon>Magnoliopsida</taxon>
        <taxon>eudicotyledons</taxon>
        <taxon>Gunneridae</taxon>
        <taxon>Pentapetalae</taxon>
        <taxon>asterids</taxon>
        <taxon>lamiids</taxon>
        <taxon>Boraginales</taxon>
        <taxon>Boraginaceae</taxon>
        <taxon>Boraginoideae</taxon>
        <taxon>Lithospermeae</taxon>
        <taxon>Lithospermum</taxon>
    </lineage>
</organism>
<sequence>MYSGHNGFHSDINVFEQSLVFDDIAKGDAPNVQYSINGHDYNMRYYLVDGLYINWATFEKLIPAPIGNKKKYFARVHESLRKDVEWERVLQK</sequence>
<gene>
    <name evidence="1" type="ORF">LIER_43125</name>
</gene>
<reference evidence="1 2" key="1">
    <citation type="submission" date="2024-01" db="EMBL/GenBank/DDBJ databases">
        <title>The complete chloroplast genome sequence of Lithospermum erythrorhizon: insights into the phylogenetic relationship among Boraginaceae species and the maternal lineages of purple gromwells.</title>
        <authorList>
            <person name="Okada T."/>
            <person name="Watanabe K."/>
        </authorList>
    </citation>
    <scope>NUCLEOTIDE SEQUENCE [LARGE SCALE GENOMIC DNA]</scope>
</reference>
<evidence type="ECO:0000313" key="2">
    <source>
        <dbReference type="Proteomes" id="UP001454036"/>
    </source>
</evidence>
<evidence type="ECO:0000313" key="1">
    <source>
        <dbReference type="EMBL" id="GAA0151023.1"/>
    </source>
</evidence>
<comment type="caution">
    <text evidence="1">The sequence shown here is derived from an EMBL/GenBank/DDBJ whole genome shotgun (WGS) entry which is preliminary data.</text>
</comment>
<dbReference type="Pfam" id="PF04827">
    <property type="entry name" value="Plant_tran"/>
    <property type="match status" value="1"/>
</dbReference>
<accession>A0AAV3PLE9</accession>
<dbReference type="InterPro" id="IPR006912">
    <property type="entry name" value="Harbinger_derived_prot"/>
</dbReference>
<name>A0AAV3PLE9_LITER</name>
<proteinExistence type="predicted"/>
<dbReference type="PANTHER" id="PTHR47150">
    <property type="entry name" value="OS12G0169200 PROTEIN"/>
    <property type="match status" value="1"/>
</dbReference>
<dbReference type="PANTHER" id="PTHR47150:SF7">
    <property type="entry name" value="NUCLEASE"/>
    <property type="match status" value="1"/>
</dbReference>